<proteinExistence type="predicted"/>
<evidence type="ECO:0000256" key="2">
    <source>
        <dbReference type="SAM" id="SignalP"/>
    </source>
</evidence>
<reference evidence="4" key="1">
    <citation type="submission" date="2022-10" db="EMBL/GenBank/DDBJ databases">
        <title>Gaoshiqiia sediminis gen. nov., sp. nov., isolated from coastal sediment.</title>
        <authorList>
            <person name="Yu W.X."/>
            <person name="Mu D.S."/>
            <person name="Du J.Z."/>
            <person name="Liang Y.Q."/>
        </authorList>
    </citation>
    <scope>NUCLEOTIDE SEQUENCE</scope>
    <source>
        <strain evidence="4">A06</strain>
    </source>
</reference>
<evidence type="ECO:0000313" key="4">
    <source>
        <dbReference type="EMBL" id="MCW0481625.1"/>
    </source>
</evidence>
<feature type="domain" description="Putative auto-transporter adhesin head GIN" evidence="3">
    <location>
        <begin position="39"/>
        <end position="223"/>
    </location>
</feature>
<comment type="caution">
    <text evidence="4">The sequence shown here is derived from an EMBL/GenBank/DDBJ whole genome shotgun (WGS) entry which is preliminary data.</text>
</comment>
<name>A0AA42C937_9BACT</name>
<dbReference type="Pfam" id="PF10988">
    <property type="entry name" value="DUF2807"/>
    <property type="match status" value="1"/>
</dbReference>
<dbReference type="Gene3D" id="2.160.20.120">
    <property type="match status" value="1"/>
</dbReference>
<feature type="chain" id="PRO_5041214380" evidence="2">
    <location>
        <begin position="25"/>
        <end position="239"/>
    </location>
</feature>
<dbReference type="InterPro" id="IPR021255">
    <property type="entry name" value="DUF2807"/>
</dbReference>
<keyword evidence="2" id="KW-0732">Signal</keyword>
<sequence length="239" mass="25761">MKTIKLKNLWLLLLFCSLSLGVNAAREKTDTQKRSVESFSKISVSSGIDLYLTQGNSEAIVVEANPDIIDKIITLVEDGTLKIYIKDNQNWNWGWNQSRKAYVTFDDLTALRASAGSDVYSQNAFKLDELDIDVSSGSDVKLEDLSARFMRIRTSSGSDAEVSGKTVDLVADSSSGSDLDCGNLVAEHVEVSASSGSDATVHVSGSLKARASSGADIRYKGSPTQKDIDESSGGDVKNY</sequence>
<protein>
    <submittedName>
        <fullName evidence="4">DUF2807 domain-containing protein</fullName>
    </submittedName>
</protein>
<dbReference type="EMBL" id="JAPAAF010000002">
    <property type="protein sequence ID" value="MCW0481625.1"/>
    <property type="molecule type" value="Genomic_DNA"/>
</dbReference>
<evidence type="ECO:0000313" key="5">
    <source>
        <dbReference type="Proteomes" id="UP001163821"/>
    </source>
</evidence>
<feature type="region of interest" description="Disordered" evidence="1">
    <location>
        <begin position="201"/>
        <end position="239"/>
    </location>
</feature>
<evidence type="ECO:0000259" key="3">
    <source>
        <dbReference type="Pfam" id="PF10988"/>
    </source>
</evidence>
<dbReference type="Proteomes" id="UP001163821">
    <property type="component" value="Unassembled WGS sequence"/>
</dbReference>
<dbReference type="AlphaFoldDB" id="A0AA42C937"/>
<gene>
    <name evidence="4" type="ORF">N2K84_02715</name>
</gene>
<dbReference type="RefSeq" id="WP_282590234.1">
    <property type="nucleotide sequence ID" value="NZ_JAPAAF010000002.1"/>
</dbReference>
<evidence type="ECO:0000256" key="1">
    <source>
        <dbReference type="SAM" id="MobiDB-lite"/>
    </source>
</evidence>
<feature type="signal peptide" evidence="2">
    <location>
        <begin position="1"/>
        <end position="24"/>
    </location>
</feature>
<accession>A0AA42C937</accession>
<keyword evidence="5" id="KW-1185">Reference proteome</keyword>
<organism evidence="4 5">
    <name type="scientific">Gaoshiqia sediminis</name>
    <dbReference type="NCBI Taxonomy" id="2986998"/>
    <lineage>
        <taxon>Bacteria</taxon>
        <taxon>Pseudomonadati</taxon>
        <taxon>Bacteroidota</taxon>
        <taxon>Bacteroidia</taxon>
        <taxon>Marinilabiliales</taxon>
        <taxon>Prolixibacteraceae</taxon>
        <taxon>Gaoshiqia</taxon>
    </lineage>
</organism>